<sequence length="449" mass="51121">MLHHRTVADWTTQRNDTGGFKMWRKIQYCLTFALLLMVTLADHHEGHDHEEHSADHHHHLHHDKNETHPIHGGKICSSQKLSSQNADFAFALYNKLSQQADAKGKNIFFSPLSISLALSTLALGTKDETHSQIFNALGYSSFTEDQVNEAYEHLLHMLDHNKEAVLLETGSGLAIREGFKPVDKFLKDLHHFYRGDAFTVDFSKPEIAVKEVNKFIAKKTKDTITDMVKTLDADTVLVLLNYIYFRGKWEKPFEEELTHKSDFHVDENTKVTVDMMKRTGRYDFYQDWDNFTSIIRLPYKGNTSLLIVLPNEGKLEEVEKHLSKEGLKYWHDKLHRSSVDLYLPKFSISASSCLGGILKELGIVDAFSDKADFSGISKETKLKVSKVLHQAVLKVDEKGTEAAATTTIEIMPMSLPDTFKLNRPFLVFIVEDSTKSILFLGKITNPAEQ</sequence>
<dbReference type="Gene3D" id="2.30.39.10">
    <property type="entry name" value="Alpha-1-antitrypsin, domain 1"/>
    <property type="match status" value="1"/>
</dbReference>
<dbReference type="InterPro" id="IPR042185">
    <property type="entry name" value="Serpin_sf_2"/>
</dbReference>
<keyword evidence="2 6" id="KW-0732">Signal</keyword>
<protein>
    <recommendedName>
        <fullName evidence="7">Serpin domain-containing protein</fullName>
    </recommendedName>
</protein>
<keyword evidence="3" id="KW-0325">Glycoprotein</keyword>
<dbReference type="Pfam" id="PF00079">
    <property type="entry name" value="Serpin"/>
    <property type="match status" value="1"/>
</dbReference>
<evidence type="ECO:0000256" key="3">
    <source>
        <dbReference type="ARBA" id="ARBA00023180"/>
    </source>
</evidence>
<dbReference type="GO" id="GO:0004867">
    <property type="term" value="F:serine-type endopeptidase inhibitor activity"/>
    <property type="evidence" value="ECO:0007669"/>
    <property type="project" value="InterPro"/>
</dbReference>
<accession>A0A7J5ZL97</accession>
<dbReference type="PANTHER" id="PTHR11461">
    <property type="entry name" value="SERINE PROTEASE INHIBITOR, SERPIN"/>
    <property type="match status" value="1"/>
</dbReference>
<dbReference type="GO" id="GO:0005615">
    <property type="term" value="C:extracellular space"/>
    <property type="evidence" value="ECO:0007669"/>
    <property type="project" value="InterPro"/>
</dbReference>
<dbReference type="FunFam" id="2.30.39.10:FF:000003">
    <property type="entry name" value="alpha-1-antitrypsin isoform X1"/>
    <property type="match status" value="1"/>
</dbReference>
<proteinExistence type="inferred from homology"/>
<dbReference type="AlphaFoldDB" id="A0A7J5ZL97"/>
<feature type="signal peptide" evidence="6">
    <location>
        <begin position="1"/>
        <end position="41"/>
    </location>
</feature>
<dbReference type="InterPro" id="IPR036186">
    <property type="entry name" value="Serpin_sf"/>
</dbReference>
<evidence type="ECO:0000256" key="1">
    <source>
        <dbReference type="ARBA" id="ARBA00009500"/>
    </source>
</evidence>
<dbReference type="PANTHER" id="PTHR11461:SF363">
    <property type="entry name" value="SERINE (OR CYSTEINE) PROTEINASE INHIBITOR, CLADE A (ALPHA-1 ANTIPROTEINASE, ANTITRYPSIN), MEMBER 1, LIKE PRECURSOR-RELATED"/>
    <property type="match status" value="1"/>
</dbReference>
<dbReference type="InterPro" id="IPR042178">
    <property type="entry name" value="Serpin_sf_1"/>
</dbReference>
<dbReference type="SUPFAM" id="SSF56574">
    <property type="entry name" value="Serpins"/>
    <property type="match status" value="1"/>
</dbReference>
<evidence type="ECO:0000256" key="2">
    <source>
        <dbReference type="ARBA" id="ARBA00022729"/>
    </source>
</evidence>
<evidence type="ECO:0000256" key="4">
    <source>
        <dbReference type="RuleBase" id="RU000411"/>
    </source>
</evidence>
<evidence type="ECO:0000256" key="6">
    <source>
        <dbReference type="SAM" id="SignalP"/>
    </source>
</evidence>
<comment type="similarity">
    <text evidence="1 4">Belongs to the serpin family.</text>
</comment>
<dbReference type="Gene3D" id="2.10.310.10">
    <property type="entry name" value="Serpins superfamily"/>
    <property type="match status" value="1"/>
</dbReference>
<evidence type="ECO:0000313" key="9">
    <source>
        <dbReference type="Proteomes" id="UP000593565"/>
    </source>
</evidence>
<dbReference type="InterPro" id="IPR023795">
    <property type="entry name" value="Serpin_CS"/>
</dbReference>
<dbReference type="EMBL" id="JAAGNN010000028">
    <property type="protein sequence ID" value="KAF4071240.1"/>
    <property type="molecule type" value="Genomic_DNA"/>
</dbReference>
<organism evidence="8 9">
    <name type="scientific">Ameiurus melas</name>
    <name type="common">Black bullhead</name>
    <name type="synonym">Silurus melas</name>
    <dbReference type="NCBI Taxonomy" id="219545"/>
    <lineage>
        <taxon>Eukaryota</taxon>
        <taxon>Metazoa</taxon>
        <taxon>Chordata</taxon>
        <taxon>Craniata</taxon>
        <taxon>Vertebrata</taxon>
        <taxon>Euteleostomi</taxon>
        <taxon>Actinopterygii</taxon>
        <taxon>Neopterygii</taxon>
        <taxon>Teleostei</taxon>
        <taxon>Ostariophysi</taxon>
        <taxon>Siluriformes</taxon>
        <taxon>Ictaluridae</taxon>
        <taxon>Ameiurus</taxon>
    </lineage>
</organism>
<evidence type="ECO:0000256" key="5">
    <source>
        <dbReference type="SAM" id="MobiDB-lite"/>
    </source>
</evidence>
<name>A0A7J5ZL97_AMEME</name>
<feature type="chain" id="PRO_5029529367" description="Serpin domain-containing protein" evidence="6">
    <location>
        <begin position="42"/>
        <end position="449"/>
    </location>
</feature>
<gene>
    <name evidence="8" type="ORF">AMELA_G00283570</name>
</gene>
<reference evidence="8 9" key="1">
    <citation type="submission" date="2020-02" db="EMBL/GenBank/DDBJ databases">
        <title>A chromosome-scale genome assembly of the black bullhead catfish (Ameiurus melas).</title>
        <authorList>
            <person name="Wen M."/>
            <person name="Zham M."/>
            <person name="Cabau C."/>
            <person name="Klopp C."/>
            <person name="Donnadieu C."/>
            <person name="Roques C."/>
            <person name="Bouchez O."/>
            <person name="Lampietro C."/>
            <person name="Jouanno E."/>
            <person name="Herpin A."/>
            <person name="Louis A."/>
            <person name="Berthelot C."/>
            <person name="Parey E."/>
            <person name="Roest-Crollius H."/>
            <person name="Braasch I."/>
            <person name="Postlethwait J."/>
            <person name="Robinson-Rechavi M."/>
            <person name="Echchiki A."/>
            <person name="Begum T."/>
            <person name="Montfort J."/>
            <person name="Schartl M."/>
            <person name="Bobe J."/>
            <person name="Guiguen Y."/>
        </authorList>
    </citation>
    <scope>NUCLEOTIDE SEQUENCE [LARGE SCALE GENOMIC DNA]</scope>
    <source>
        <strain evidence="8">M_S1</strain>
        <tissue evidence="8">Blood</tissue>
    </source>
</reference>
<dbReference type="InterPro" id="IPR000215">
    <property type="entry name" value="Serpin_fam"/>
</dbReference>
<dbReference type="InterPro" id="IPR023796">
    <property type="entry name" value="Serpin_dom"/>
</dbReference>
<dbReference type="PRINTS" id="PR00780">
    <property type="entry name" value="LEUSERPINII"/>
</dbReference>
<feature type="domain" description="Serpin" evidence="7">
    <location>
        <begin position="90"/>
        <end position="446"/>
    </location>
</feature>
<dbReference type="SMART" id="SM00093">
    <property type="entry name" value="SERPIN"/>
    <property type="match status" value="1"/>
</dbReference>
<evidence type="ECO:0000313" key="8">
    <source>
        <dbReference type="EMBL" id="KAF4071240.1"/>
    </source>
</evidence>
<evidence type="ECO:0000259" key="7">
    <source>
        <dbReference type="SMART" id="SM00093"/>
    </source>
</evidence>
<comment type="caution">
    <text evidence="8">The sequence shown here is derived from an EMBL/GenBank/DDBJ whole genome shotgun (WGS) entry which is preliminary data.</text>
</comment>
<dbReference type="FunFam" id="3.30.497.10:FF:000001">
    <property type="entry name" value="Serine protease inhibitor"/>
    <property type="match status" value="1"/>
</dbReference>
<dbReference type="Proteomes" id="UP000593565">
    <property type="component" value="Unassembled WGS sequence"/>
</dbReference>
<keyword evidence="9" id="KW-1185">Reference proteome</keyword>
<feature type="region of interest" description="Disordered" evidence="5">
    <location>
        <begin position="47"/>
        <end position="76"/>
    </location>
</feature>
<dbReference type="FunFam" id="2.10.310.10:FF:000001">
    <property type="entry name" value="Serpin family A member 1"/>
    <property type="match status" value="1"/>
</dbReference>
<dbReference type="Gene3D" id="3.30.497.10">
    <property type="entry name" value="Antithrombin, subunit I, domain 2"/>
    <property type="match status" value="1"/>
</dbReference>
<dbReference type="PROSITE" id="PS00284">
    <property type="entry name" value="SERPIN"/>
    <property type="match status" value="1"/>
</dbReference>